<comment type="caution">
    <text evidence="4">The sequence shown here is derived from an EMBL/GenBank/DDBJ whole genome shotgun (WGS) entry which is preliminary data.</text>
</comment>
<evidence type="ECO:0000256" key="1">
    <source>
        <dbReference type="SAM" id="Coils"/>
    </source>
</evidence>
<dbReference type="Gene3D" id="2.60.40.10">
    <property type="entry name" value="Immunoglobulins"/>
    <property type="match status" value="1"/>
</dbReference>
<protein>
    <submittedName>
        <fullName evidence="4">Triple tyrosine motif-containing protein</fullName>
    </submittedName>
</protein>
<keyword evidence="5" id="KW-1185">Reference proteome</keyword>
<keyword evidence="1" id="KW-0175">Coiled coil</keyword>
<dbReference type="Proteomes" id="UP001597011">
    <property type="component" value="Unassembled WGS sequence"/>
</dbReference>
<evidence type="ECO:0000313" key="4">
    <source>
        <dbReference type="EMBL" id="MFD0835591.1"/>
    </source>
</evidence>
<dbReference type="Gene3D" id="2.130.10.10">
    <property type="entry name" value="YVTN repeat-like/Quinoprotein amine dehydrogenase"/>
    <property type="match status" value="2"/>
</dbReference>
<dbReference type="InterPro" id="IPR015943">
    <property type="entry name" value="WD40/YVTN_repeat-like_dom_sf"/>
</dbReference>
<evidence type="ECO:0000313" key="5">
    <source>
        <dbReference type="Proteomes" id="UP001597011"/>
    </source>
</evidence>
<sequence length="920" mass="106522">MSVFLMAQERPTVQTYKPLDYGGETQNWSISQSRDKFIYVANNKGLLEFNGAEWRLYNSPNESIIRSVYAIGNKIYTGCYREFGFWERNQFGLLQYISLSKKLDIKFLDDEEFWNIIELDNHILFQSLNRIYIYNLTSKAYSFIESKTGISKMFKVNKTIYYQKNKEGLYKIENGSSKLVSNNKILKEHILVNVFNFRDKLLLATEDWGFYVLDNSTLVNWNVPANQLLVKENIYRATQLKDNGFIVGTRSNGILHLTKEGRIGYRINTINGLSDNTIHFVFEDAERNIWLALNNGINCVNIESPFSVFNEEKGKIGTVNTSAIYNGNLYLGSNQGLFCKPLNEDAEFKFIEGTQGAVWSLTEIDNTLFCGHDSGTLVVKNSSVSKIADIQGTWNVLPISNNLLLQGNYDGLYILENQNGNWRLRNKIEGFNLSSRFFEISKNGQILVGHEYRGVYKVKVNNQLTKAVKIAIDSTIKSEINSSILKYNDDLLFTSKQGVFKYNDAKNRFYKDTILSKLITKDKFSSGKLIFNKATNTLFSFSKKTLNYISPGKLTNTPIIQSISFSETLPRAQTGYENITHVKDKKYLIGTSSGFVVVDLDKFEKKAYTVNINSISKHNINSDLEYVNKNDAGFFKNRDNHIEFRCNVAQFDKYFDTEYQYQLKSMYPEWSAWDSNPIVSFSNLPHGDYTFNVRAKVGNSLTSNIATYKFTIDKPWYLTNLMIVTYCLLLIFFSLFMHNIYKRYYRKQREKLLENTMRELELKELENKQQLMQFNNEKLKSDIAAKNRELGISTMSLIKKNEFLSKIKEEIKIASENDKNLKSVIKIIDKNLNNTDDWHLFEEAFNNADQDFLKKIKTEHPSLTSNDLRLCAYLRLNLSSKEIAPLLNISTRSVEVKRYRLRKKMNLDHDDSLSDYILEI</sequence>
<dbReference type="Pfam" id="PF07495">
    <property type="entry name" value="Y_Y_Y"/>
    <property type="match status" value="1"/>
</dbReference>
<dbReference type="SMART" id="SM00421">
    <property type="entry name" value="HTH_LUXR"/>
    <property type="match status" value="1"/>
</dbReference>
<proteinExistence type="predicted"/>
<name>A0ABW3BRF2_9FLAO</name>
<dbReference type="InterPro" id="IPR016032">
    <property type="entry name" value="Sig_transdc_resp-reg_C-effctor"/>
</dbReference>
<dbReference type="InterPro" id="IPR011123">
    <property type="entry name" value="Y_Y_Y"/>
</dbReference>
<evidence type="ECO:0000256" key="2">
    <source>
        <dbReference type="SAM" id="Phobius"/>
    </source>
</evidence>
<dbReference type="SUPFAM" id="SSF46894">
    <property type="entry name" value="C-terminal effector domain of the bipartite response regulators"/>
    <property type="match status" value="1"/>
</dbReference>
<dbReference type="RefSeq" id="WP_379940863.1">
    <property type="nucleotide sequence ID" value="NZ_JBHTIB010000008.1"/>
</dbReference>
<evidence type="ECO:0000259" key="3">
    <source>
        <dbReference type="SMART" id="SM00421"/>
    </source>
</evidence>
<accession>A0ABW3BRF2</accession>
<dbReference type="InterPro" id="IPR013783">
    <property type="entry name" value="Ig-like_fold"/>
</dbReference>
<keyword evidence="2" id="KW-1133">Transmembrane helix</keyword>
<reference evidence="5" key="1">
    <citation type="journal article" date="2019" name="Int. J. Syst. Evol. Microbiol.">
        <title>The Global Catalogue of Microorganisms (GCM) 10K type strain sequencing project: providing services to taxonomists for standard genome sequencing and annotation.</title>
        <authorList>
            <consortium name="The Broad Institute Genomics Platform"/>
            <consortium name="The Broad Institute Genome Sequencing Center for Infectious Disease"/>
            <person name="Wu L."/>
            <person name="Ma J."/>
        </authorList>
    </citation>
    <scope>NUCLEOTIDE SEQUENCE [LARGE SCALE GENOMIC DNA]</scope>
    <source>
        <strain evidence="5">CCUG 60529</strain>
    </source>
</reference>
<dbReference type="InterPro" id="IPR000792">
    <property type="entry name" value="Tscrpt_reg_LuxR_C"/>
</dbReference>
<organism evidence="4 5">
    <name type="scientific">Mariniflexile aquimaris</name>
    <dbReference type="NCBI Taxonomy" id="881009"/>
    <lineage>
        <taxon>Bacteria</taxon>
        <taxon>Pseudomonadati</taxon>
        <taxon>Bacteroidota</taxon>
        <taxon>Flavobacteriia</taxon>
        <taxon>Flavobacteriales</taxon>
        <taxon>Flavobacteriaceae</taxon>
        <taxon>Mariniflexile</taxon>
    </lineage>
</organism>
<feature type="coiled-coil region" evidence="1">
    <location>
        <begin position="746"/>
        <end position="782"/>
    </location>
</feature>
<gene>
    <name evidence="4" type="ORF">ACFQ0I_07455</name>
</gene>
<dbReference type="Gene3D" id="1.10.10.10">
    <property type="entry name" value="Winged helix-like DNA-binding domain superfamily/Winged helix DNA-binding domain"/>
    <property type="match status" value="1"/>
</dbReference>
<keyword evidence="2" id="KW-0472">Membrane</keyword>
<feature type="transmembrane region" description="Helical" evidence="2">
    <location>
        <begin position="716"/>
        <end position="741"/>
    </location>
</feature>
<keyword evidence="2" id="KW-0812">Transmembrane</keyword>
<dbReference type="InterPro" id="IPR036388">
    <property type="entry name" value="WH-like_DNA-bd_sf"/>
</dbReference>
<dbReference type="EMBL" id="JBHTIB010000008">
    <property type="protein sequence ID" value="MFD0835591.1"/>
    <property type="molecule type" value="Genomic_DNA"/>
</dbReference>
<feature type="domain" description="HTH luxR-type" evidence="3">
    <location>
        <begin position="860"/>
        <end position="917"/>
    </location>
</feature>